<evidence type="ECO:0000313" key="2">
    <source>
        <dbReference type="Proteomes" id="UP000479000"/>
    </source>
</evidence>
<dbReference type="EMBL" id="CADCXU010034606">
    <property type="protein sequence ID" value="CAB0019830.1"/>
    <property type="molecule type" value="Genomic_DNA"/>
</dbReference>
<reference evidence="1 2" key="1">
    <citation type="submission" date="2020-02" db="EMBL/GenBank/DDBJ databases">
        <authorList>
            <person name="Ferguson B K."/>
        </authorList>
    </citation>
    <scope>NUCLEOTIDE SEQUENCE [LARGE SCALE GENOMIC DNA]</scope>
</reference>
<organism evidence="1 2">
    <name type="scientific">Nesidiocoris tenuis</name>
    <dbReference type="NCBI Taxonomy" id="355587"/>
    <lineage>
        <taxon>Eukaryota</taxon>
        <taxon>Metazoa</taxon>
        <taxon>Ecdysozoa</taxon>
        <taxon>Arthropoda</taxon>
        <taxon>Hexapoda</taxon>
        <taxon>Insecta</taxon>
        <taxon>Pterygota</taxon>
        <taxon>Neoptera</taxon>
        <taxon>Paraneoptera</taxon>
        <taxon>Hemiptera</taxon>
        <taxon>Heteroptera</taxon>
        <taxon>Panheteroptera</taxon>
        <taxon>Cimicomorpha</taxon>
        <taxon>Miridae</taxon>
        <taxon>Dicyphina</taxon>
        <taxon>Nesidiocoris</taxon>
    </lineage>
</organism>
<proteinExistence type="predicted"/>
<dbReference type="Proteomes" id="UP000479000">
    <property type="component" value="Unassembled WGS sequence"/>
</dbReference>
<dbReference type="AlphaFoldDB" id="A0A6H5HX89"/>
<sequence length="61" mass="6683">MEVLRVITAGFLAESNLRNSGRPRQTAHDIGRVAGAGLDIRARPKSRGRHFPGAQESCQRL</sequence>
<protein>
    <submittedName>
        <fullName evidence="1">Uncharacterized protein</fullName>
    </submittedName>
</protein>
<keyword evidence="2" id="KW-1185">Reference proteome</keyword>
<name>A0A6H5HX89_9HEMI</name>
<evidence type="ECO:0000313" key="1">
    <source>
        <dbReference type="EMBL" id="CAB0019830.1"/>
    </source>
</evidence>
<feature type="non-terminal residue" evidence="1">
    <location>
        <position position="61"/>
    </location>
</feature>
<gene>
    <name evidence="1" type="ORF">NTEN_LOCUS23486</name>
</gene>
<accession>A0A6H5HX89</accession>